<dbReference type="Proteomes" id="UP000320766">
    <property type="component" value="Unassembled WGS sequence"/>
</dbReference>
<evidence type="ECO:0000259" key="3">
    <source>
        <dbReference type="Pfam" id="PF05175"/>
    </source>
</evidence>
<name>A0A520KWW2_9EURY</name>
<comment type="similarity">
    <text evidence="1">Belongs to the methyltransferase superfamily. PrmA family.</text>
</comment>
<dbReference type="Pfam" id="PF05175">
    <property type="entry name" value="MTS"/>
    <property type="match status" value="1"/>
</dbReference>
<dbReference type="InterPro" id="IPR002052">
    <property type="entry name" value="DNA_methylase_N6_adenine_CS"/>
</dbReference>
<comment type="caution">
    <text evidence="4">The sequence shown here is derived from an EMBL/GenBank/DDBJ whole genome shotgun (WGS) entry which is preliminary data.</text>
</comment>
<proteinExistence type="inferred from homology"/>
<dbReference type="PANTHER" id="PTHR23290">
    <property type="entry name" value="RRNA N6-ADENOSINE-METHYLTRANSFERASE METTL5"/>
    <property type="match status" value="1"/>
</dbReference>
<evidence type="ECO:0000256" key="1">
    <source>
        <dbReference type="ARBA" id="ARBA00009741"/>
    </source>
</evidence>
<evidence type="ECO:0000313" key="5">
    <source>
        <dbReference type="Proteomes" id="UP000320766"/>
    </source>
</evidence>
<feature type="domain" description="Methyltransferase small" evidence="3">
    <location>
        <begin position="40"/>
        <end position="125"/>
    </location>
</feature>
<dbReference type="AlphaFoldDB" id="A0A520KWW2"/>
<dbReference type="Gene3D" id="3.40.50.150">
    <property type="entry name" value="Vaccinia Virus protein VP39"/>
    <property type="match status" value="1"/>
</dbReference>
<keyword evidence="4" id="KW-0808">Transferase</keyword>
<sequence length="194" mass="21820">MNKKKLEILLEKIEGFNGAKAYLEQYATPAPVAAELLHYANLNGDLNGTVCDLGCGAGILAIGAKILGAEEVYAIDLDVDALNVAKKNAKTYKVEIKFICAAVKDLNLKSVDTVLMNPPFGSHKDRIFLDKSFEMANVIYSMHNGVTEEFIRNYVVDRCKDFEVKRIKFPIKRTFPFHKKDVREIGVNLYRFQV</sequence>
<reference evidence="4 5" key="1">
    <citation type="journal article" date="2019" name="Nat. Microbiol.">
        <title>Wide diversity of methane and short-chain alkane metabolisms in uncultured archaea.</title>
        <authorList>
            <person name="Borrel G."/>
            <person name="Adam P.S."/>
            <person name="McKay L.J."/>
            <person name="Chen L.X."/>
            <person name="Sierra-Garcia I.N."/>
            <person name="Sieber C.M."/>
            <person name="Letourneur Q."/>
            <person name="Ghozlane A."/>
            <person name="Andersen G.L."/>
            <person name="Li W.J."/>
            <person name="Hallam S.J."/>
            <person name="Muyzer G."/>
            <person name="de Oliveira V.M."/>
            <person name="Inskeep W.P."/>
            <person name="Banfield J.F."/>
            <person name="Gribaldo S."/>
        </authorList>
    </citation>
    <scope>NUCLEOTIDE SEQUENCE [LARGE SCALE GENOMIC DNA]</scope>
    <source>
        <strain evidence="4">NM1b</strain>
    </source>
</reference>
<dbReference type="GO" id="GO:0032259">
    <property type="term" value="P:methylation"/>
    <property type="evidence" value="ECO:0007669"/>
    <property type="project" value="UniProtKB-KW"/>
</dbReference>
<evidence type="ECO:0000313" key="4">
    <source>
        <dbReference type="EMBL" id="RZN69844.1"/>
    </source>
</evidence>
<organism evidence="4 5">
    <name type="scientific">Candidatus Methanolliviera hydrocarbonicum</name>
    <dbReference type="NCBI Taxonomy" id="2491085"/>
    <lineage>
        <taxon>Archaea</taxon>
        <taxon>Methanobacteriati</taxon>
        <taxon>Methanobacteriota</taxon>
        <taxon>Candidatus Methanoliparia</taxon>
        <taxon>Candidatus Methanoliparales</taxon>
        <taxon>Candidatus Methanollivieraceae</taxon>
        <taxon>Candidatus Methanolliviera</taxon>
    </lineage>
</organism>
<dbReference type="InterPro" id="IPR029063">
    <property type="entry name" value="SAM-dependent_MTases_sf"/>
</dbReference>
<protein>
    <recommendedName>
        <fullName evidence="2">Methyltransferase-like protein 5</fullName>
    </recommendedName>
</protein>
<keyword evidence="4" id="KW-0489">Methyltransferase</keyword>
<dbReference type="InterPro" id="IPR051720">
    <property type="entry name" value="rRNA_MeTrfase/Polyamine_Synth"/>
</dbReference>
<gene>
    <name evidence="4" type="ORF">EF807_04095</name>
</gene>
<dbReference type="GO" id="GO:0008757">
    <property type="term" value="F:S-adenosylmethionine-dependent methyltransferase activity"/>
    <property type="evidence" value="ECO:0007669"/>
    <property type="project" value="UniProtKB-ARBA"/>
</dbReference>
<dbReference type="SUPFAM" id="SSF53335">
    <property type="entry name" value="S-adenosyl-L-methionine-dependent methyltransferases"/>
    <property type="match status" value="1"/>
</dbReference>
<evidence type="ECO:0000256" key="2">
    <source>
        <dbReference type="ARBA" id="ARBA00041374"/>
    </source>
</evidence>
<dbReference type="PROSITE" id="PS00092">
    <property type="entry name" value="N6_MTASE"/>
    <property type="match status" value="1"/>
</dbReference>
<dbReference type="CDD" id="cd02440">
    <property type="entry name" value="AdoMet_MTases"/>
    <property type="match status" value="1"/>
</dbReference>
<dbReference type="PANTHER" id="PTHR23290:SF0">
    <property type="entry name" value="RRNA N6-ADENOSINE-METHYLTRANSFERASE METTL5"/>
    <property type="match status" value="1"/>
</dbReference>
<dbReference type="InterPro" id="IPR007848">
    <property type="entry name" value="Small_mtfrase_dom"/>
</dbReference>
<dbReference type="EMBL" id="RXIL01000067">
    <property type="protein sequence ID" value="RZN69844.1"/>
    <property type="molecule type" value="Genomic_DNA"/>
</dbReference>
<accession>A0A520KWW2</accession>
<dbReference type="GO" id="GO:0003676">
    <property type="term" value="F:nucleic acid binding"/>
    <property type="evidence" value="ECO:0007669"/>
    <property type="project" value="InterPro"/>
</dbReference>